<keyword evidence="3" id="KW-1185">Reference proteome</keyword>
<sequence length="320" mass="35691">MRGGSLATTEVEAVCREWVGPDLQLRSAVELRGGSYNTTYRLEVSDGTRAVLRVAPPVDEQRPSERHLMRNEYASVPFLRPVADVMPTTLMADFTHRIIGRDYVIQSYLEGVPASNVLGSWSETAQAQLWRGIGQTLARIHAIKSDHFGRVMAPTTGRWSDCLVTGFELIARGCDELGIDGSDLRYVADLAAASSEVLDVVSTGSLLHGDLIPANVMVDPDDPGRGVIGIFDCDRTWWGDPLADWTLIFVERLPPVHRESFWDGYGETPTQSDEARRRRAFYRARSIGEIRLEHARLGKDRQAQKTYEMMSAVVEELVTK</sequence>
<gene>
    <name evidence="2" type="ORF">GCM10022262_32950</name>
</gene>
<dbReference type="EMBL" id="BAABBA010000019">
    <property type="protein sequence ID" value="GAA4288935.1"/>
    <property type="molecule type" value="Genomic_DNA"/>
</dbReference>
<evidence type="ECO:0000259" key="1">
    <source>
        <dbReference type="Pfam" id="PF01636"/>
    </source>
</evidence>
<dbReference type="Proteomes" id="UP001499841">
    <property type="component" value="Unassembled WGS sequence"/>
</dbReference>
<reference evidence="3" key="1">
    <citation type="journal article" date="2019" name="Int. J. Syst. Evol. Microbiol.">
        <title>The Global Catalogue of Microorganisms (GCM) 10K type strain sequencing project: providing services to taxonomists for standard genome sequencing and annotation.</title>
        <authorList>
            <consortium name="The Broad Institute Genomics Platform"/>
            <consortium name="The Broad Institute Genome Sequencing Center for Infectious Disease"/>
            <person name="Wu L."/>
            <person name="Ma J."/>
        </authorList>
    </citation>
    <scope>NUCLEOTIDE SEQUENCE [LARGE SCALE GENOMIC DNA]</scope>
    <source>
        <strain evidence="3">JCM 17459</strain>
    </source>
</reference>
<dbReference type="Pfam" id="PF01636">
    <property type="entry name" value="APH"/>
    <property type="match status" value="1"/>
</dbReference>
<protein>
    <recommendedName>
        <fullName evidence="1">Aminoglycoside phosphotransferase domain-containing protein</fullName>
    </recommendedName>
</protein>
<dbReference type="SUPFAM" id="SSF56112">
    <property type="entry name" value="Protein kinase-like (PK-like)"/>
    <property type="match status" value="1"/>
</dbReference>
<dbReference type="PANTHER" id="PTHR21310">
    <property type="entry name" value="AMINOGLYCOSIDE PHOSPHOTRANSFERASE-RELATED-RELATED"/>
    <property type="match status" value="1"/>
</dbReference>
<accession>A0ABP8EY87</accession>
<evidence type="ECO:0000313" key="3">
    <source>
        <dbReference type="Proteomes" id="UP001499841"/>
    </source>
</evidence>
<proteinExistence type="predicted"/>
<dbReference type="Gene3D" id="3.90.1200.10">
    <property type="match status" value="1"/>
</dbReference>
<dbReference type="Gene3D" id="3.30.200.20">
    <property type="entry name" value="Phosphorylase Kinase, domain 1"/>
    <property type="match status" value="1"/>
</dbReference>
<name>A0ABP8EY87_9MICO</name>
<dbReference type="InterPro" id="IPR002575">
    <property type="entry name" value="Aminoglycoside_PTrfase"/>
</dbReference>
<dbReference type="InterPro" id="IPR011009">
    <property type="entry name" value="Kinase-like_dom_sf"/>
</dbReference>
<feature type="domain" description="Aminoglycoside phosphotransferase" evidence="1">
    <location>
        <begin position="29"/>
        <end position="274"/>
    </location>
</feature>
<dbReference type="InterPro" id="IPR051678">
    <property type="entry name" value="AGP_Transferase"/>
</dbReference>
<comment type="caution">
    <text evidence="2">The sequence shown here is derived from an EMBL/GenBank/DDBJ whole genome shotgun (WGS) entry which is preliminary data.</text>
</comment>
<evidence type="ECO:0000313" key="2">
    <source>
        <dbReference type="EMBL" id="GAA4288935.1"/>
    </source>
</evidence>
<organism evidence="2 3">
    <name type="scientific">Georgenia daeguensis</name>
    <dbReference type="NCBI Taxonomy" id="908355"/>
    <lineage>
        <taxon>Bacteria</taxon>
        <taxon>Bacillati</taxon>
        <taxon>Actinomycetota</taxon>
        <taxon>Actinomycetes</taxon>
        <taxon>Micrococcales</taxon>
        <taxon>Bogoriellaceae</taxon>
        <taxon>Georgenia</taxon>
    </lineage>
</organism>